<feature type="domain" description="START-like" evidence="1">
    <location>
        <begin position="2"/>
        <end position="126"/>
    </location>
</feature>
<dbReference type="Proteomes" id="UP000192472">
    <property type="component" value="Unassembled WGS sequence"/>
</dbReference>
<gene>
    <name evidence="2" type="ORF">SAMN04488029_3498</name>
</gene>
<dbReference type="InterPro" id="IPR045736">
    <property type="entry name" value="START_2"/>
</dbReference>
<dbReference type="STRING" id="692418.SAMN04488029_3498"/>
<dbReference type="SUPFAM" id="SSF55961">
    <property type="entry name" value="Bet v1-like"/>
    <property type="match status" value="1"/>
</dbReference>
<accession>A0A1W2GMF5</accession>
<organism evidence="2 3">
    <name type="scientific">Reichenbachiella faecimaris</name>
    <dbReference type="NCBI Taxonomy" id="692418"/>
    <lineage>
        <taxon>Bacteria</taxon>
        <taxon>Pseudomonadati</taxon>
        <taxon>Bacteroidota</taxon>
        <taxon>Cytophagia</taxon>
        <taxon>Cytophagales</taxon>
        <taxon>Reichenbachiellaceae</taxon>
        <taxon>Reichenbachiella</taxon>
    </lineage>
</organism>
<dbReference type="Pfam" id="PF19569">
    <property type="entry name" value="START_2"/>
    <property type="match status" value="1"/>
</dbReference>
<protein>
    <recommendedName>
        <fullName evidence="1">START-like domain-containing protein</fullName>
    </recommendedName>
</protein>
<dbReference type="InterPro" id="IPR023393">
    <property type="entry name" value="START-like_dom_sf"/>
</dbReference>
<evidence type="ECO:0000313" key="3">
    <source>
        <dbReference type="Proteomes" id="UP000192472"/>
    </source>
</evidence>
<dbReference type="RefSeq" id="WP_084374136.1">
    <property type="nucleotide sequence ID" value="NZ_FWYF01000004.1"/>
</dbReference>
<sequence>MSKFKFVGEYEIRASKKMLYPYLSTASGLAQWFADDVNIDEDKIFTVIWDGEENKAKMVSHRTNSQVKFEFISEDEDPNFVEFKIDMNELTQSVFIRVTDYSDMDDAQELEELWESLMTNLREIVGG</sequence>
<dbReference type="AlphaFoldDB" id="A0A1W2GMF5"/>
<reference evidence="2 3" key="1">
    <citation type="submission" date="2017-04" db="EMBL/GenBank/DDBJ databases">
        <authorList>
            <person name="Afonso C.L."/>
            <person name="Miller P.J."/>
            <person name="Scott M.A."/>
            <person name="Spackman E."/>
            <person name="Goraichik I."/>
            <person name="Dimitrov K.M."/>
            <person name="Suarez D.L."/>
            <person name="Swayne D.E."/>
        </authorList>
    </citation>
    <scope>NUCLEOTIDE SEQUENCE [LARGE SCALE GENOMIC DNA]</scope>
    <source>
        <strain evidence="2 3">DSM 26133</strain>
    </source>
</reference>
<proteinExistence type="predicted"/>
<evidence type="ECO:0000313" key="2">
    <source>
        <dbReference type="EMBL" id="SMD37860.1"/>
    </source>
</evidence>
<dbReference type="EMBL" id="FWYF01000004">
    <property type="protein sequence ID" value="SMD37860.1"/>
    <property type="molecule type" value="Genomic_DNA"/>
</dbReference>
<dbReference type="Gene3D" id="3.30.530.20">
    <property type="match status" value="1"/>
</dbReference>
<name>A0A1W2GMF5_REIFA</name>
<dbReference type="OrthoDB" id="667567at2"/>
<keyword evidence="3" id="KW-1185">Reference proteome</keyword>
<evidence type="ECO:0000259" key="1">
    <source>
        <dbReference type="Pfam" id="PF19569"/>
    </source>
</evidence>